<dbReference type="Proteomes" id="UP000887580">
    <property type="component" value="Unplaced"/>
</dbReference>
<evidence type="ECO:0000313" key="2">
    <source>
        <dbReference type="WBParaSite" id="PS1159_v2.g22843.t1"/>
    </source>
</evidence>
<protein>
    <submittedName>
        <fullName evidence="2">G-protein coupled receptors family 1 profile domain-containing protein</fullName>
    </submittedName>
</protein>
<organism evidence="1 2">
    <name type="scientific">Panagrolaimus sp. PS1159</name>
    <dbReference type="NCBI Taxonomy" id="55785"/>
    <lineage>
        <taxon>Eukaryota</taxon>
        <taxon>Metazoa</taxon>
        <taxon>Ecdysozoa</taxon>
        <taxon>Nematoda</taxon>
        <taxon>Chromadorea</taxon>
        <taxon>Rhabditida</taxon>
        <taxon>Tylenchina</taxon>
        <taxon>Panagrolaimomorpha</taxon>
        <taxon>Panagrolaimoidea</taxon>
        <taxon>Panagrolaimidae</taxon>
        <taxon>Panagrolaimus</taxon>
    </lineage>
</organism>
<proteinExistence type="predicted"/>
<dbReference type="WBParaSite" id="PS1159_v2.g22843.t1">
    <property type="protein sequence ID" value="PS1159_v2.g22843.t1"/>
    <property type="gene ID" value="PS1159_v2.g22843"/>
</dbReference>
<evidence type="ECO:0000313" key="1">
    <source>
        <dbReference type="Proteomes" id="UP000887580"/>
    </source>
</evidence>
<accession>A0AC35G271</accession>
<sequence>MFWPFGKWFCKIAGSLQGFNIFLSTFSIAAIALDRYVLVIFPTKRQRQHNLSLLFFSLIWCISIVLALPLFTASDINLIFENAECGIKLTVCHEQNERWKQMLINKEVYTVGVMVTQYAFPLASIAFAYSRIALRMRMRFAARNSLCNAVQNTVINQRRKSVVERQRRTHLLLICLVFVFATAWLPLNVFHVVNTFGWAEKFSVPTFALCHSMAITSACLNPLSYAFFNQNFRQEFTAMFKETKLLWLLERIRDAFNRCRSKGSTNGRETGTCISAVNEDGNVGNRLIINATPLITSENMVMITNTL</sequence>
<name>A0AC35G271_9BILA</name>
<reference evidence="2" key="1">
    <citation type="submission" date="2022-11" db="UniProtKB">
        <authorList>
            <consortium name="WormBaseParasite"/>
        </authorList>
    </citation>
    <scope>IDENTIFICATION</scope>
</reference>